<keyword evidence="1" id="KW-0472">Membrane</keyword>
<protein>
    <submittedName>
        <fullName evidence="4">Serpentine receptor class gamma</fullName>
    </submittedName>
</protein>
<gene>
    <name evidence="2 4 5" type="ORF">SRAE_1000001000</name>
</gene>
<reference evidence="2 3" key="1">
    <citation type="submission" date="2014-09" db="EMBL/GenBank/DDBJ databases">
        <authorList>
            <person name="Martin A.A."/>
        </authorList>
    </citation>
    <scope>NUCLEOTIDE SEQUENCE</scope>
    <source>
        <strain evidence="3">ED321</strain>
        <strain evidence="2">ED321 Heterogonic</strain>
    </source>
</reference>
<organism evidence="2">
    <name type="scientific">Strongyloides ratti</name>
    <name type="common">Parasitic roundworm</name>
    <dbReference type="NCBI Taxonomy" id="34506"/>
    <lineage>
        <taxon>Eukaryota</taxon>
        <taxon>Metazoa</taxon>
        <taxon>Ecdysozoa</taxon>
        <taxon>Nematoda</taxon>
        <taxon>Chromadorea</taxon>
        <taxon>Rhabditida</taxon>
        <taxon>Tylenchina</taxon>
        <taxon>Panagrolaimomorpha</taxon>
        <taxon>Strongyloidoidea</taxon>
        <taxon>Strongyloididae</taxon>
        <taxon>Strongyloides</taxon>
    </lineage>
</organism>
<dbReference type="WormBase" id="SRAE_1000001000">
    <property type="protein sequence ID" value="SRP08195"/>
    <property type="gene ID" value="WBGene00256603"/>
</dbReference>
<feature type="transmembrane region" description="Helical" evidence="1">
    <location>
        <begin position="35"/>
        <end position="53"/>
    </location>
</feature>
<evidence type="ECO:0000313" key="3">
    <source>
        <dbReference type="Proteomes" id="UP000035682"/>
    </source>
</evidence>
<dbReference type="WBParaSite" id="SRAE_1000001000.1">
    <property type="protein sequence ID" value="SRAE_1000001000.1"/>
    <property type="gene ID" value="WBGene00256603"/>
</dbReference>
<proteinExistence type="predicted"/>
<dbReference type="EMBL" id="LN609528">
    <property type="protein sequence ID" value="CEF61733.1"/>
    <property type="molecule type" value="Genomic_DNA"/>
</dbReference>
<feature type="transmembrane region" description="Helical" evidence="1">
    <location>
        <begin position="5"/>
        <end position="23"/>
    </location>
</feature>
<evidence type="ECO:0000256" key="1">
    <source>
        <dbReference type="SAM" id="Phobius"/>
    </source>
</evidence>
<dbReference type="Proteomes" id="UP000035682">
    <property type="component" value="Unplaced"/>
</dbReference>
<evidence type="ECO:0000313" key="2">
    <source>
        <dbReference type="EMBL" id="CEF61733.1"/>
    </source>
</evidence>
<keyword evidence="3" id="KW-1185">Reference proteome</keyword>
<dbReference type="GeneID" id="36374098"/>
<evidence type="ECO:0000313" key="4">
    <source>
        <dbReference type="WBParaSite" id="SRAE_1000001000.1"/>
    </source>
</evidence>
<name>A0A090MTT0_STRRB</name>
<feature type="transmembrane region" description="Helical" evidence="1">
    <location>
        <begin position="73"/>
        <end position="93"/>
    </location>
</feature>
<reference evidence="4" key="2">
    <citation type="submission" date="2020-12" db="UniProtKB">
        <authorList>
            <consortium name="WormBaseParasite"/>
        </authorList>
    </citation>
    <scope>IDENTIFICATION</scope>
</reference>
<dbReference type="STRING" id="34506.A0A090MTT0"/>
<keyword evidence="1" id="KW-1133">Transmembrane helix</keyword>
<dbReference type="CTD" id="36374098"/>
<accession>A0A090MTT0</accession>
<keyword evidence="1" id="KW-0812">Transmembrane</keyword>
<evidence type="ECO:0000313" key="5">
    <source>
        <dbReference type="WormBase" id="SRAE_1000001000"/>
    </source>
</evidence>
<dbReference type="AlphaFoldDB" id="A0A090MTT0"/>
<dbReference type="RefSeq" id="XP_024500935.1">
    <property type="nucleotide sequence ID" value="XM_024646792.1"/>
</dbReference>
<sequence length="168" mass="20154">MLKYYFITTFITSTAIGFVIAYYQPYYQWNEEIKALYLPCALIAILLNILAAYEYKKYRKKQWSIKMKKELNLLFYSVINLIAFLIFFVYFLFRSLHIIFNIPTLQNFAIMTIPWINDIRTFGLFYTSLIICKPLRNLVLLKKTNTVHYNTRKSFTSRTNILFKVSKK</sequence>